<dbReference type="PANTHER" id="PTHR21646">
    <property type="entry name" value="UBIQUITIN CARBOXYL-TERMINAL HYDROLASE"/>
    <property type="match status" value="1"/>
</dbReference>
<accession>A0A7S4DVM8</accession>
<dbReference type="Gene3D" id="2.30.30.380">
    <property type="entry name" value="Zn-finger domain of Sec23/24"/>
    <property type="match status" value="1"/>
</dbReference>
<feature type="compositionally biased region" description="Basic residues" evidence="5">
    <location>
        <begin position="598"/>
        <end position="620"/>
    </location>
</feature>
<dbReference type="InterPro" id="IPR001876">
    <property type="entry name" value="Znf_RanBP2"/>
</dbReference>
<dbReference type="InterPro" id="IPR038765">
    <property type="entry name" value="Papain-like_cys_pep_sf"/>
</dbReference>
<dbReference type="InterPro" id="IPR036443">
    <property type="entry name" value="Znf_RanBP2_sf"/>
</dbReference>
<feature type="compositionally biased region" description="Basic residues" evidence="5">
    <location>
        <begin position="724"/>
        <end position="742"/>
    </location>
</feature>
<dbReference type="PROSITE" id="PS50235">
    <property type="entry name" value="USP_3"/>
    <property type="match status" value="1"/>
</dbReference>
<feature type="compositionally biased region" description="Low complexity" evidence="5">
    <location>
        <begin position="457"/>
        <end position="473"/>
    </location>
</feature>
<evidence type="ECO:0000256" key="5">
    <source>
        <dbReference type="SAM" id="MobiDB-lite"/>
    </source>
</evidence>
<evidence type="ECO:0000256" key="4">
    <source>
        <dbReference type="PROSITE-ProRule" id="PRU00322"/>
    </source>
</evidence>
<feature type="domain" description="RanBP2-type" evidence="6">
    <location>
        <begin position="276"/>
        <end position="300"/>
    </location>
</feature>
<evidence type="ECO:0000256" key="3">
    <source>
        <dbReference type="ARBA" id="ARBA00022833"/>
    </source>
</evidence>
<feature type="region of interest" description="Disordered" evidence="5">
    <location>
        <begin position="457"/>
        <end position="488"/>
    </location>
</feature>
<feature type="compositionally biased region" description="Low complexity" evidence="5">
    <location>
        <begin position="704"/>
        <end position="718"/>
    </location>
</feature>
<evidence type="ECO:0000256" key="1">
    <source>
        <dbReference type="ARBA" id="ARBA00022723"/>
    </source>
</evidence>
<evidence type="ECO:0000259" key="6">
    <source>
        <dbReference type="PROSITE" id="PS50199"/>
    </source>
</evidence>
<dbReference type="Gene3D" id="3.90.70.10">
    <property type="entry name" value="Cysteine proteinases"/>
    <property type="match status" value="2"/>
</dbReference>
<dbReference type="SUPFAM" id="SSF54001">
    <property type="entry name" value="Cysteine proteinases"/>
    <property type="match status" value="1"/>
</dbReference>
<feature type="domain" description="RanBP2-type" evidence="6">
    <location>
        <begin position="3"/>
        <end position="32"/>
    </location>
</feature>
<protein>
    <recommendedName>
        <fullName evidence="9">Ubiquitinyl hydrolase 1</fullName>
    </recommendedName>
</protein>
<dbReference type="GO" id="GO:0004843">
    <property type="term" value="F:cysteine-type deubiquitinase activity"/>
    <property type="evidence" value="ECO:0007669"/>
    <property type="project" value="InterPro"/>
</dbReference>
<evidence type="ECO:0008006" key="9">
    <source>
        <dbReference type="Google" id="ProtNLM"/>
    </source>
</evidence>
<dbReference type="SUPFAM" id="SSF90209">
    <property type="entry name" value="Ran binding protein zinc finger-like"/>
    <property type="match status" value="1"/>
</dbReference>
<dbReference type="CDD" id="cd02257">
    <property type="entry name" value="Peptidase_C19"/>
    <property type="match status" value="1"/>
</dbReference>
<dbReference type="GO" id="GO:0016579">
    <property type="term" value="P:protein deubiquitination"/>
    <property type="evidence" value="ECO:0007669"/>
    <property type="project" value="InterPro"/>
</dbReference>
<dbReference type="PROSITE" id="PS01358">
    <property type="entry name" value="ZF_RANBP2_1"/>
    <property type="match status" value="2"/>
</dbReference>
<dbReference type="InterPro" id="IPR050185">
    <property type="entry name" value="Ub_carboxyl-term_hydrolase"/>
</dbReference>
<dbReference type="SMART" id="SM00547">
    <property type="entry name" value="ZnF_RBZ"/>
    <property type="match status" value="2"/>
</dbReference>
<dbReference type="Pfam" id="PF00443">
    <property type="entry name" value="UCH"/>
    <property type="match status" value="2"/>
</dbReference>
<keyword evidence="2 4" id="KW-0863">Zinc-finger</keyword>
<feature type="compositionally biased region" description="Low complexity" evidence="5">
    <location>
        <begin position="684"/>
        <end position="696"/>
    </location>
</feature>
<gene>
    <name evidence="8" type="ORF">LGLO00237_LOCUS25403</name>
</gene>
<evidence type="ECO:0000259" key="7">
    <source>
        <dbReference type="PROSITE" id="PS50235"/>
    </source>
</evidence>
<dbReference type="InterPro" id="IPR001394">
    <property type="entry name" value="Peptidase_C19_UCH"/>
</dbReference>
<dbReference type="InterPro" id="IPR028889">
    <property type="entry name" value="USP"/>
</dbReference>
<sequence>MSTSEGWKCKLCTLSNSPSARRCAACNRPRGRTRSRAIPKPSVTLAEDRAYAASEEIVVEFVNPHQNSFDVVSIIPLDNLVRDSHWPIPGVTTKHWKYVGHNSEKRQWNGCLQKEPVEGSVRFEPNVFKPATYQIQLRYFKSGSWSNVQARSRLDITATTAQAKNLPPPSAHASLNDSEVPNFPPKRKHRALVGLQNIGNTCYMNAAVQCLVTLTPMMDAFLARMPGPEPPSSGREFLDRRKGSSAVFSLPLDSPKLRSKKSPSKVVPIEPKVELEEGEWRCTACTLTNKQGEIRCQLCGKLAGREVRDSMRRQDVEHQPQVQPVKSSYEQEDMIEVEFKDPIARPYTVLCVIPTSVPNGGEGTWPIPGWDSPGLNWQYTDGSCDGGIVGLNEGTVAFSAKRIGGGEFEVQLRYYLNGSWTDVQARSAVTIVGEPLKRRRKTAPEGLPEAMAAGANGATAMDSEVPSSASPASNGGGSKAPNGVDKPTSSIADAKMLKVIVASPGPPAIPTELSVAQKPSPRRKALKPGVLSNEFTRLVHTLSNFQIDGKYICPEYLKFLIEYVRPEFKGTGQHDCQEFTQALLDELNRDLNRVDKPKHTRKKKRSSIVAVRKNRKRKPLKPTEDEPPSVRAGAMLQALQRPTGSLISEMFFGMLENRIECQTCLNQSTTYSTFSTVSLDIPLSATSSSSNQPSSRISRRRRLSNSSSESSFKPHSLSPAPSRGRGRRGRSRGASRSRRGRAGARMGVEPEETPKTLHECFQDFTKQERLCGSNEYYCSKCKTRGEATKRMMFYHLPPVLIIHLKRFSADGSGKAESDIAFPNELDLSRYCLRSRENIASFLASREIGGDTEHKGKRAPESPPVGIQDCRYRLVGVVNHQQNDGYKHYTALTLAKLNGNGHSRGKNTMVDDDAKDPIKKKRVDGESQPYFGCVYENNRAGWVEFDDEKVTVNQVCHERKAMFSTNITQAWHLSTHQARSERASERTRREAYLLFYEAAQK</sequence>
<name>A0A7S4DVM8_9EUKA</name>
<keyword evidence="1" id="KW-0479">Metal-binding</keyword>
<dbReference type="AlphaFoldDB" id="A0A7S4DVM8"/>
<evidence type="ECO:0000256" key="2">
    <source>
        <dbReference type="ARBA" id="ARBA00022771"/>
    </source>
</evidence>
<evidence type="ECO:0000313" key="8">
    <source>
        <dbReference type="EMBL" id="CAE0673698.1"/>
    </source>
</evidence>
<reference evidence="8" key="1">
    <citation type="submission" date="2021-01" db="EMBL/GenBank/DDBJ databases">
        <authorList>
            <person name="Corre E."/>
            <person name="Pelletier E."/>
            <person name="Niang G."/>
            <person name="Scheremetjew M."/>
            <person name="Finn R."/>
            <person name="Kale V."/>
            <person name="Holt S."/>
            <person name="Cochrane G."/>
            <person name="Meng A."/>
            <person name="Brown T."/>
            <person name="Cohen L."/>
        </authorList>
    </citation>
    <scope>NUCLEOTIDE SEQUENCE</scope>
    <source>
        <strain evidence="8">CCCM811</strain>
    </source>
</reference>
<keyword evidence="3" id="KW-0862">Zinc</keyword>
<feature type="region of interest" description="Disordered" evidence="5">
    <location>
        <begin position="683"/>
        <end position="752"/>
    </location>
</feature>
<proteinExistence type="predicted"/>
<dbReference type="InterPro" id="IPR018200">
    <property type="entry name" value="USP_CS"/>
</dbReference>
<dbReference type="EMBL" id="HBIV01035562">
    <property type="protein sequence ID" value="CAE0673698.1"/>
    <property type="molecule type" value="Transcribed_RNA"/>
</dbReference>
<feature type="region of interest" description="Disordered" evidence="5">
    <location>
        <begin position="594"/>
        <end position="631"/>
    </location>
</feature>
<dbReference type="PROSITE" id="PS50199">
    <property type="entry name" value="ZF_RANBP2_2"/>
    <property type="match status" value="2"/>
</dbReference>
<dbReference type="GO" id="GO:0008270">
    <property type="term" value="F:zinc ion binding"/>
    <property type="evidence" value="ECO:0007669"/>
    <property type="project" value="UniProtKB-KW"/>
</dbReference>
<organism evidence="8">
    <name type="scientific">Lotharella globosa</name>
    <dbReference type="NCBI Taxonomy" id="91324"/>
    <lineage>
        <taxon>Eukaryota</taxon>
        <taxon>Sar</taxon>
        <taxon>Rhizaria</taxon>
        <taxon>Cercozoa</taxon>
        <taxon>Chlorarachniophyceae</taxon>
        <taxon>Lotharella</taxon>
    </lineage>
</organism>
<feature type="domain" description="USP" evidence="7">
    <location>
        <begin position="482"/>
        <end position="998"/>
    </location>
</feature>
<dbReference type="PROSITE" id="PS00972">
    <property type="entry name" value="USP_1"/>
    <property type="match status" value="1"/>
</dbReference>